<dbReference type="AlphaFoldDB" id="A0A0M3I6A6"/>
<name>A0A0M3I6A6_ASCLU</name>
<evidence type="ECO:0000313" key="3">
    <source>
        <dbReference type="WBParaSite" id="ALUE_0001255601-mRNA-1"/>
    </source>
</evidence>
<dbReference type="WBParaSite" id="ALUE_0001255601-mRNA-1">
    <property type="protein sequence ID" value="ALUE_0001255601-mRNA-1"/>
    <property type="gene ID" value="ALUE_0001255601"/>
</dbReference>
<evidence type="ECO:0000313" key="2">
    <source>
        <dbReference type="Proteomes" id="UP000036681"/>
    </source>
</evidence>
<evidence type="ECO:0000256" key="1">
    <source>
        <dbReference type="SAM" id="MobiDB-lite"/>
    </source>
</evidence>
<feature type="compositionally biased region" description="Polar residues" evidence="1">
    <location>
        <begin position="9"/>
        <end position="23"/>
    </location>
</feature>
<protein>
    <submittedName>
        <fullName evidence="3">TonB-dependent receptor</fullName>
    </submittedName>
</protein>
<keyword evidence="2" id="KW-1185">Reference proteome</keyword>
<reference evidence="3" key="1">
    <citation type="submission" date="2016-03" db="UniProtKB">
        <authorList>
            <consortium name="WormBaseParasite"/>
        </authorList>
    </citation>
    <scope>IDENTIFICATION</scope>
</reference>
<dbReference type="Proteomes" id="UP000036681">
    <property type="component" value="Unplaced"/>
</dbReference>
<accession>A0A0M3I6A6</accession>
<sequence length="250" mass="28186">MAVAHAASPSLSKRSLNESQQSAVGITYADDVRTFDADVIRTYSDSSGSLSYDSGRSAHSFSLDAAKIDGRYVKSNSDEQLTKAPNENIIDESKPTIRIIDAAELKRRAPISELPVDSKTTLVAFGQRETELTKDLIYETIDQYFESPRDDIDLMLRISRNDMLPRLHIDLQPSNEVIAKENQRAETSLTSDYRLSQLYRDVNMDESRLNERLNESSLNDRLNASKLRQNQQNRSIRSAYLPPAMDSCGF</sequence>
<feature type="region of interest" description="Disordered" evidence="1">
    <location>
        <begin position="1"/>
        <end position="23"/>
    </location>
</feature>
<proteinExistence type="predicted"/>
<organism evidence="2 3">
    <name type="scientific">Ascaris lumbricoides</name>
    <name type="common">Giant roundworm</name>
    <dbReference type="NCBI Taxonomy" id="6252"/>
    <lineage>
        <taxon>Eukaryota</taxon>
        <taxon>Metazoa</taxon>
        <taxon>Ecdysozoa</taxon>
        <taxon>Nematoda</taxon>
        <taxon>Chromadorea</taxon>
        <taxon>Rhabditida</taxon>
        <taxon>Spirurina</taxon>
        <taxon>Ascaridomorpha</taxon>
        <taxon>Ascaridoidea</taxon>
        <taxon>Ascarididae</taxon>
        <taxon>Ascaris</taxon>
    </lineage>
</organism>